<accession>A0A841D722</accession>
<dbReference type="InterPro" id="IPR016024">
    <property type="entry name" value="ARM-type_fold"/>
</dbReference>
<evidence type="ECO:0000313" key="3">
    <source>
        <dbReference type="Proteomes" id="UP000562352"/>
    </source>
</evidence>
<dbReference type="SUPFAM" id="SSF48371">
    <property type="entry name" value="ARM repeat"/>
    <property type="match status" value="1"/>
</dbReference>
<reference evidence="2 3" key="1">
    <citation type="submission" date="2020-08" db="EMBL/GenBank/DDBJ databases">
        <title>Genomic Encyclopedia of Type Strains, Phase III (KMG-III): the genomes of soil and plant-associated and newly described type strains.</title>
        <authorList>
            <person name="Whitman W."/>
        </authorList>
    </citation>
    <scope>NUCLEOTIDE SEQUENCE [LARGE SCALE GENOMIC DNA]</scope>
    <source>
        <strain evidence="2 3">CECT 3303</strain>
    </source>
</reference>
<gene>
    <name evidence="2" type="ORF">FHS22_005322</name>
</gene>
<evidence type="ECO:0000313" key="2">
    <source>
        <dbReference type="EMBL" id="MBB5966031.1"/>
    </source>
</evidence>
<feature type="compositionally biased region" description="Low complexity" evidence="1">
    <location>
        <begin position="1"/>
        <end position="21"/>
    </location>
</feature>
<feature type="region of interest" description="Disordered" evidence="1">
    <location>
        <begin position="1"/>
        <end position="33"/>
    </location>
</feature>
<name>A0A841D722_PLAVE</name>
<evidence type="ECO:0000256" key="1">
    <source>
        <dbReference type="SAM" id="MobiDB-lite"/>
    </source>
</evidence>
<dbReference type="Proteomes" id="UP000562352">
    <property type="component" value="Unassembled WGS sequence"/>
</dbReference>
<dbReference type="AlphaFoldDB" id="A0A841D722"/>
<dbReference type="RefSeq" id="WP_184945837.1">
    <property type="nucleotide sequence ID" value="NZ_BAAAWZ010000004.1"/>
</dbReference>
<proteinExistence type="predicted"/>
<organism evidence="2 3">
    <name type="scientific">Planomonospora venezuelensis</name>
    <dbReference type="NCBI Taxonomy" id="1999"/>
    <lineage>
        <taxon>Bacteria</taxon>
        <taxon>Bacillati</taxon>
        <taxon>Actinomycetota</taxon>
        <taxon>Actinomycetes</taxon>
        <taxon>Streptosporangiales</taxon>
        <taxon>Streptosporangiaceae</taxon>
        <taxon>Planomonospora</taxon>
    </lineage>
</organism>
<sequence>MTATPDAEAAEPEAGPPDAVAHGQEEPAQKDARTLGREFSNRAAQPGGTGERLSAERDARSNLAGARVVAGKVVGGDEITYITVSAGGTQLRLFALPAENLQLDAAFVEPPDFGRAEAEARSRRVLILRGSAGSGRFALSRRLLLGLAPEPVRQLHPETDLSLLAVTGLEPGGYLLADLTPQQAARLHAFDVDRLTAELTGDHKLIVTITDEVRFSEPEMERYIVDVRPPAPFEVLQAHLGRILGSADRAALILGDDDVGGLCREQLRNGTPSQAVQLAELVAQAPDPIAVTVRRHLDVNAGADLEAWFAALPDLETQSLAVGIAVLGGEPYELVASASAALTRRLEPPDQPPRLPRPFGATRGARLRALNAHLVPSDTVARHGGTAPGEVVRYQDPARSQQVLLHVWNEYDEMRPELLAWLRLCARSEVPAVRIRAAVAAGLLAARAFDHVRSAIILPWARAAAPELRDVAAAALGVAADSPELGEAVRSLVSAWSADGSTARLQATAVRAWRVKAGPEGCARAVEFLDALGDSQEPVVIEALCESIAEMVELDGSAFASEAIALLGTWMSGRNPDRQVTARLAFLLAAADLVRELPGGAMPALLGIADHDPRQARAIAGLWSAVLNSADMHQVAKDVLAEWARSVDRNLEAANALGRLMAAAATTPRTGRIIALAASGWAHAPRSRAAVLNAVHSERSPR</sequence>
<dbReference type="EMBL" id="JACHJJ010000021">
    <property type="protein sequence ID" value="MBB5966031.1"/>
    <property type="molecule type" value="Genomic_DNA"/>
</dbReference>
<keyword evidence="3" id="KW-1185">Reference proteome</keyword>
<comment type="caution">
    <text evidence="2">The sequence shown here is derived from an EMBL/GenBank/DDBJ whole genome shotgun (WGS) entry which is preliminary data.</text>
</comment>
<protein>
    <submittedName>
        <fullName evidence="2">Uncharacterized protein</fullName>
    </submittedName>
</protein>
<feature type="compositionally biased region" description="Basic and acidic residues" evidence="1">
    <location>
        <begin position="23"/>
        <end position="33"/>
    </location>
</feature>